<dbReference type="InterPro" id="IPR006076">
    <property type="entry name" value="FAD-dep_OxRdtase"/>
</dbReference>
<dbReference type="SUPFAM" id="SSF51905">
    <property type="entry name" value="FAD/NAD(P)-binding domain"/>
    <property type="match status" value="1"/>
</dbReference>
<feature type="domain" description="BFD-like [2Fe-2S]-binding" evidence="2">
    <location>
        <begin position="501"/>
        <end position="555"/>
    </location>
</feature>
<evidence type="ECO:0000259" key="1">
    <source>
        <dbReference type="Pfam" id="PF01266"/>
    </source>
</evidence>
<organism evidence="3 4">
    <name type="scientific">Candidatus Thalassospirochaeta sargassi</name>
    <dbReference type="NCBI Taxonomy" id="3119039"/>
    <lineage>
        <taxon>Bacteria</taxon>
        <taxon>Pseudomonadati</taxon>
        <taxon>Spirochaetota</taxon>
        <taxon>Spirochaetia</taxon>
        <taxon>Spirochaetales</taxon>
        <taxon>Spirochaetaceae</taxon>
        <taxon>Candidatus Thalassospirochaeta</taxon>
    </lineage>
</organism>
<comment type="caution">
    <text evidence="3">The sequence shown here is derived from an EMBL/GenBank/DDBJ whole genome shotgun (WGS) entry which is preliminary data.</text>
</comment>
<evidence type="ECO:0000313" key="3">
    <source>
        <dbReference type="EMBL" id="MDC7228096.1"/>
    </source>
</evidence>
<dbReference type="PANTHER" id="PTHR42720:SF1">
    <property type="entry name" value="GLYCEROL 3-PHOSPHATE OXIDASE"/>
    <property type="match status" value="1"/>
</dbReference>
<dbReference type="EMBL" id="JAQQAL010000040">
    <property type="protein sequence ID" value="MDC7228096.1"/>
    <property type="molecule type" value="Genomic_DNA"/>
</dbReference>
<dbReference type="InterPro" id="IPR041854">
    <property type="entry name" value="BFD-like_2Fe2S-bd_dom_sf"/>
</dbReference>
<feature type="domain" description="FAD dependent oxidoreductase" evidence="1">
    <location>
        <begin position="90"/>
        <end position="452"/>
    </location>
</feature>
<dbReference type="Proteomes" id="UP001221217">
    <property type="component" value="Unassembled WGS sequence"/>
</dbReference>
<reference evidence="3 4" key="1">
    <citation type="submission" date="2022-12" db="EMBL/GenBank/DDBJ databases">
        <title>Metagenome assembled genome from gulf of manar.</title>
        <authorList>
            <person name="Kohli P."/>
            <person name="Pk S."/>
            <person name="Venkata Ramana C."/>
            <person name="Sasikala C."/>
        </authorList>
    </citation>
    <scope>NUCLEOTIDE SEQUENCE [LARGE SCALE GENOMIC DNA]</scope>
    <source>
        <strain evidence="3">JB008</strain>
    </source>
</reference>
<dbReference type="Gene3D" id="3.50.50.60">
    <property type="entry name" value="FAD/NAD(P)-binding domain"/>
    <property type="match status" value="1"/>
</dbReference>
<dbReference type="InterPro" id="IPR052745">
    <property type="entry name" value="G3P_Oxidase/Oxidoreductase"/>
</dbReference>
<name>A0AAJ1ILB4_9SPIO</name>
<dbReference type="Gene3D" id="1.10.10.1100">
    <property type="entry name" value="BFD-like [2Fe-2S]-binding domain"/>
    <property type="match status" value="1"/>
</dbReference>
<sequence>MPENTDRVLNKVRRRIKKAGLADVQVAELQGSIQLTGRVASWSDKVEAGYMAAGNGFRGVLNDIAVDGVADSEMSIPAAADDSLEGRSFDAVIVGGGVVGCAIARELARYNISIAVLEKESDLAMQASGRNDGMIHPGFAASPGTKKAAYNVRGNRLYTRLAEELDFQLERPGSILLYRSAWMKLIVPVFRNRCRRNGVDGNWRSLSKSEVRRMEPNVTKRQQGGFFLPSAGIVSPFRVTIAFAENAAANGAEFFLNTAVTGVDSLPAKHNQESYITKVLTNRGRISCGLLINAAGVWSDKVAEMAGDRFFSIHGRKGTDAILDSSCRPYQNHITGMPSLLNTKNKHSKGGGLVPCVEGNILLGPTAEEVPGREDYSTDARSFDSLLEQLALNTQFDKSQIINYYSGVRAANWEEDFIIEPSRHVSNLIHAAAIQSPGLASAPAIAEDVAAMAVNALENGGMSVGLRKSFNPRRQGIPCVKEMSDEERSELISRDPSYGEIMCRCEMVSKGEIRDALHSPVPATTVDGVKRRVRAGAGRCHGGFCLPRVIKLMAEETGLELTNITKKGGVSGILCCETKAESYDADEENGSED</sequence>
<dbReference type="PANTHER" id="PTHR42720">
    <property type="entry name" value="GLYCEROL-3-PHOSPHATE DEHYDROGENASE"/>
    <property type="match status" value="1"/>
</dbReference>
<accession>A0AAJ1ILB4</accession>
<evidence type="ECO:0000259" key="2">
    <source>
        <dbReference type="Pfam" id="PF04324"/>
    </source>
</evidence>
<dbReference type="CDD" id="cd19946">
    <property type="entry name" value="GlpA-like_Fer2_BFD-like"/>
    <property type="match status" value="1"/>
</dbReference>
<evidence type="ECO:0000313" key="4">
    <source>
        <dbReference type="Proteomes" id="UP001221217"/>
    </source>
</evidence>
<gene>
    <name evidence="3" type="ORF">PQJ61_15135</name>
</gene>
<dbReference type="Pfam" id="PF01266">
    <property type="entry name" value="DAO"/>
    <property type="match status" value="1"/>
</dbReference>
<proteinExistence type="predicted"/>
<dbReference type="AlphaFoldDB" id="A0AAJ1ILB4"/>
<dbReference type="Pfam" id="PF04324">
    <property type="entry name" value="Fer2_BFD"/>
    <property type="match status" value="1"/>
</dbReference>
<dbReference type="Gene3D" id="3.30.9.10">
    <property type="entry name" value="D-Amino Acid Oxidase, subunit A, domain 2"/>
    <property type="match status" value="1"/>
</dbReference>
<dbReference type="InterPro" id="IPR007419">
    <property type="entry name" value="BFD-like_2Fe2S-bd_dom"/>
</dbReference>
<protein>
    <submittedName>
        <fullName evidence="3">FAD-dependent oxidoreductase</fullName>
    </submittedName>
</protein>
<dbReference type="InterPro" id="IPR036188">
    <property type="entry name" value="FAD/NAD-bd_sf"/>
</dbReference>